<protein>
    <submittedName>
        <fullName evidence="1">BQ5605_C021g09298 protein</fullName>
    </submittedName>
</protein>
<dbReference type="EMBL" id="FQNC01000083">
    <property type="protein sequence ID" value="SGZ20766.1"/>
    <property type="molecule type" value="Genomic_DNA"/>
</dbReference>
<evidence type="ECO:0000313" key="2">
    <source>
        <dbReference type="Proteomes" id="UP000249464"/>
    </source>
</evidence>
<evidence type="ECO:0000313" key="1">
    <source>
        <dbReference type="EMBL" id="SGZ20766.1"/>
    </source>
</evidence>
<accession>A0A2X0MP25</accession>
<reference evidence="1 2" key="1">
    <citation type="submission" date="2016-11" db="EMBL/GenBank/DDBJ databases">
        <authorList>
            <person name="Jaros S."/>
            <person name="Januszkiewicz K."/>
            <person name="Wedrychowicz H."/>
        </authorList>
    </citation>
    <scope>NUCLEOTIDE SEQUENCE [LARGE SCALE GENOMIC DNA]</scope>
</reference>
<name>A0A2X0MP25_9BASI</name>
<organism evidence="1 2">
    <name type="scientific">Microbotryum silenes-dioicae</name>
    <dbReference type="NCBI Taxonomy" id="796604"/>
    <lineage>
        <taxon>Eukaryota</taxon>
        <taxon>Fungi</taxon>
        <taxon>Dikarya</taxon>
        <taxon>Basidiomycota</taxon>
        <taxon>Pucciniomycotina</taxon>
        <taxon>Microbotryomycetes</taxon>
        <taxon>Microbotryales</taxon>
        <taxon>Microbotryaceae</taxon>
        <taxon>Microbotryum</taxon>
    </lineage>
</organism>
<sequence length="77" mass="9134">MSSDNSRMNRSTKPFHQLLHGWLPTNTVWARYYDTRRSRNKIQIFDPSFFYRDPLLLMGQPPEDIPAGIGLNKRNRL</sequence>
<gene>
    <name evidence="1" type="primary">BQ5605_C021g09298</name>
    <name evidence="1" type="ORF">BQ5605_C021G09298</name>
</gene>
<keyword evidence="2" id="KW-1185">Reference proteome</keyword>
<dbReference type="Proteomes" id="UP000249464">
    <property type="component" value="Unassembled WGS sequence"/>
</dbReference>
<dbReference type="AlphaFoldDB" id="A0A2X0MP25"/>
<proteinExistence type="predicted"/>